<reference evidence="1" key="1">
    <citation type="journal article" date="2014" name="Front. Microbiol.">
        <title>High frequency of phylogenetically diverse reductive dehalogenase-homologous genes in deep subseafloor sedimentary metagenomes.</title>
        <authorList>
            <person name="Kawai M."/>
            <person name="Futagami T."/>
            <person name="Toyoda A."/>
            <person name="Takaki Y."/>
            <person name="Nishi S."/>
            <person name="Hori S."/>
            <person name="Arai W."/>
            <person name="Tsubouchi T."/>
            <person name="Morono Y."/>
            <person name="Uchiyama I."/>
            <person name="Ito T."/>
            <person name="Fujiyama A."/>
            <person name="Inagaki F."/>
            <person name="Takami H."/>
        </authorList>
    </citation>
    <scope>NUCLEOTIDE SEQUENCE</scope>
    <source>
        <strain evidence="1">Expedition CK06-06</strain>
    </source>
</reference>
<dbReference type="EMBL" id="BARU01037346">
    <property type="protein sequence ID" value="GAH87142.1"/>
    <property type="molecule type" value="Genomic_DNA"/>
</dbReference>
<gene>
    <name evidence="1" type="ORF">S03H2_58216</name>
</gene>
<proteinExistence type="predicted"/>
<dbReference type="AlphaFoldDB" id="X1IZJ6"/>
<protein>
    <submittedName>
        <fullName evidence="1">Uncharacterized protein</fullName>
    </submittedName>
</protein>
<organism evidence="1">
    <name type="scientific">marine sediment metagenome</name>
    <dbReference type="NCBI Taxonomy" id="412755"/>
    <lineage>
        <taxon>unclassified sequences</taxon>
        <taxon>metagenomes</taxon>
        <taxon>ecological metagenomes</taxon>
    </lineage>
</organism>
<evidence type="ECO:0000313" key="1">
    <source>
        <dbReference type="EMBL" id="GAH87142.1"/>
    </source>
</evidence>
<feature type="non-terminal residue" evidence="1">
    <location>
        <position position="1"/>
    </location>
</feature>
<comment type="caution">
    <text evidence="1">The sequence shown here is derived from an EMBL/GenBank/DDBJ whole genome shotgun (WGS) entry which is preliminary data.</text>
</comment>
<sequence>SFCIPESSVDSEVAKEIESLILVKENLESENRDVSK</sequence>
<accession>X1IZJ6</accession>
<name>X1IZJ6_9ZZZZ</name>